<accession>A0A838WSV8</accession>
<proteinExistence type="predicted"/>
<evidence type="ECO:0000313" key="1">
    <source>
        <dbReference type="EMBL" id="MBA4504959.1"/>
    </source>
</evidence>
<dbReference type="EMBL" id="JACEOR010000235">
    <property type="protein sequence ID" value="MBA4504959.1"/>
    <property type="molecule type" value="Genomic_DNA"/>
</dbReference>
<dbReference type="AlphaFoldDB" id="A0A838WSV8"/>
<name>A0A838WSV8_9CORY</name>
<comment type="caution">
    <text evidence="1">The sequence shown here is derived from an EMBL/GenBank/DDBJ whole genome shotgun (WGS) entry which is preliminary data.</text>
</comment>
<dbReference type="Proteomes" id="UP000580709">
    <property type="component" value="Unassembled WGS sequence"/>
</dbReference>
<gene>
    <name evidence="1" type="ORF">H0H28_06395</name>
</gene>
<organism evidence="1 2">
    <name type="scientific">Corynebacterium sanguinis</name>
    <dbReference type="NCBI Taxonomy" id="2594913"/>
    <lineage>
        <taxon>Bacteria</taxon>
        <taxon>Bacillati</taxon>
        <taxon>Actinomycetota</taxon>
        <taxon>Actinomycetes</taxon>
        <taxon>Mycobacteriales</taxon>
        <taxon>Corynebacteriaceae</taxon>
        <taxon>Corynebacterium</taxon>
    </lineage>
</organism>
<evidence type="ECO:0000313" key="2">
    <source>
        <dbReference type="Proteomes" id="UP000580709"/>
    </source>
</evidence>
<keyword evidence="2" id="KW-1185">Reference proteome</keyword>
<protein>
    <submittedName>
        <fullName evidence="1">TVP38/TMEM64 family protein</fullName>
    </submittedName>
</protein>
<reference evidence="1 2" key="1">
    <citation type="submission" date="2020-07" db="EMBL/GenBank/DDBJ databases">
        <authorList>
            <person name="Khare M."/>
        </authorList>
    </citation>
    <scope>NUCLEOTIDE SEQUENCE [LARGE SCALE GENOMIC DNA]</scope>
    <source>
        <strain evidence="1 2">P8776</strain>
    </source>
</reference>
<sequence>MSRSRIALIAVAAALFIASWMLLDVPPLAVLRTWADQTGAWFPILFWVL</sequence>
<feature type="non-terminal residue" evidence="1">
    <location>
        <position position="49"/>
    </location>
</feature>